<comment type="caution">
    <text evidence="6">Lacks conserved residue(s) required for the propagation of feature annotation.</text>
</comment>
<dbReference type="EC" id="2.1.1.170" evidence="6"/>
<dbReference type="NCBIfam" id="TIGR00138">
    <property type="entry name" value="rsmG_gidB"/>
    <property type="match status" value="1"/>
</dbReference>
<gene>
    <name evidence="6 7" type="primary">rsmG</name>
    <name evidence="7" type="ORF">ETQ85_05005</name>
</gene>
<evidence type="ECO:0000313" key="7">
    <source>
        <dbReference type="EMBL" id="TYC60760.1"/>
    </source>
</evidence>
<comment type="similarity">
    <text evidence="6">Belongs to the methyltransferase superfamily. RNA methyltransferase RsmG family.</text>
</comment>
<evidence type="ECO:0000313" key="8">
    <source>
        <dbReference type="Proteomes" id="UP000389128"/>
    </source>
</evidence>
<name>A0A6C2D2T8_9RHOO</name>
<dbReference type="AlphaFoldDB" id="A0A6C2D2T8"/>
<dbReference type="EMBL" id="SDKK01000004">
    <property type="protein sequence ID" value="TYC60760.1"/>
    <property type="molecule type" value="Genomic_DNA"/>
</dbReference>
<evidence type="ECO:0000256" key="6">
    <source>
        <dbReference type="HAMAP-Rule" id="MF_00074"/>
    </source>
</evidence>
<feature type="binding site" evidence="6">
    <location>
        <position position="76"/>
    </location>
    <ligand>
        <name>S-adenosyl-L-methionine</name>
        <dbReference type="ChEBI" id="CHEBI:59789"/>
    </ligand>
</feature>
<dbReference type="PANTHER" id="PTHR31760">
    <property type="entry name" value="S-ADENOSYL-L-METHIONINE-DEPENDENT METHYLTRANSFERASES SUPERFAMILY PROTEIN"/>
    <property type="match status" value="1"/>
</dbReference>
<dbReference type="InterPro" id="IPR003682">
    <property type="entry name" value="rRNA_ssu_MeTfrase_G"/>
</dbReference>
<dbReference type="HAMAP" id="MF_00074">
    <property type="entry name" value="16SrRNA_methyltr_G"/>
    <property type="match status" value="1"/>
</dbReference>
<evidence type="ECO:0000256" key="2">
    <source>
        <dbReference type="ARBA" id="ARBA00022552"/>
    </source>
</evidence>
<sequence>MSATDTLKQGIAALGLDLPADAAERLLAFGHLLIKWNKVYNLTAIRNEAQVVTHHLLDSLSVLPHLAGVNRLVDVGSGGGLPGVVLAICRPELQVDSVETVQKKATFQNQARIELKLDNFRAHHARIENWQPPYAPELPVDGIISRAFADLADFVNLTAHLAGPETRLLAMKGVYPADEIARIPAGFVLERSVELQVPGLDAERHLITVKRT</sequence>
<dbReference type="PANTHER" id="PTHR31760:SF0">
    <property type="entry name" value="S-ADENOSYL-L-METHIONINE-DEPENDENT METHYLTRANSFERASES SUPERFAMILY PROTEIN"/>
    <property type="match status" value="1"/>
</dbReference>
<dbReference type="Gene3D" id="3.40.50.150">
    <property type="entry name" value="Vaccinia Virus protein VP39"/>
    <property type="match status" value="1"/>
</dbReference>
<proteinExistence type="inferred from homology"/>
<reference evidence="7 8" key="1">
    <citation type="submission" date="2019-01" db="EMBL/GenBank/DDBJ databases">
        <title>Zoogloea oleivorans genome sequencing and assembly.</title>
        <authorList>
            <person name="Tancsics A."/>
            <person name="Farkas M."/>
            <person name="Kriszt B."/>
            <person name="Maroti G."/>
            <person name="Horvath B."/>
        </authorList>
    </citation>
    <scope>NUCLEOTIDE SEQUENCE [LARGE SCALE GENOMIC DNA]</scope>
    <source>
        <strain evidence="7 8">Buc</strain>
    </source>
</reference>
<dbReference type="GO" id="GO:0005829">
    <property type="term" value="C:cytosol"/>
    <property type="evidence" value="ECO:0007669"/>
    <property type="project" value="TreeGrafter"/>
</dbReference>
<comment type="caution">
    <text evidence="7">The sequence shown here is derived from an EMBL/GenBank/DDBJ whole genome shotgun (WGS) entry which is preliminary data.</text>
</comment>
<keyword evidence="4 6" id="KW-0808">Transferase</keyword>
<dbReference type="RefSeq" id="WP_148577963.1">
    <property type="nucleotide sequence ID" value="NZ_SDKK01000004.1"/>
</dbReference>
<keyword evidence="2 6" id="KW-0698">rRNA processing</keyword>
<feature type="binding site" evidence="6">
    <location>
        <begin position="127"/>
        <end position="128"/>
    </location>
    <ligand>
        <name>S-adenosyl-L-methionine</name>
        <dbReference type="ChEBI" id="CHEBI:59789"/>
    </ligand>
</feature>
<keyword evidence="3 6" id="KW-0489">Methyltransferase</keyword>
<evidence type="ECO:0000256" key="5">
    <source>
        <dbReference type="ARBA" id="ARBA00022691"/>
    </source>
</evidence>
<comment type="function">
    <text evidence="6">Specifically methylates the N7 position of guanine in position 527 of 16S rRNA.</text>
</comment>
<keyword evidence="5 6" id="KW-0949">S-adenosyl-L-methionine</keyword>
<dbReference type="OrthoDB" id="9808773at2"/>
<dbReference type="Pfam" id="PF02527">
    <property type="entry name" value="GidB"/>
    <property type="match status" value="1"/>
</dbReference>
<evidence type="ECO:0000256" key="3">
    <source>
        <dbReference type="ARBA" id="ARBA00022603"/>
    </source>
</evidence>
<accession>A0A6C2D2T8</accession>
<organism evidence="7 8">
    <name type="scientific">Zoogloea oleivorans</name>
    <dbReference type="NCBI Taxonomy" id="1552750"/>
    <lineage>
        <taxon>Bacteria</taxon>
        <taxon>Pseudomonadati</taxon>
        <taxon>Pseudomonadota</taxon>
        <taxon>Betaproteobacteria</taxon>
        <taxon>Rhodocyclales</taxon>
        <taxon>Zoogloeaceae</taxon>
        <taxon>Zoogloea</taxon>
    </lineage>
</organism>
<keyword evidence="8" id="KW-1185">Reference proteome</keyword>
<comment type="catalytic activity">
    <reaction evidence="6">
        <text>guanosine(527) in 16S rRNA + S-adenosyl-L-methionine = N(7)-methylguanosine(527) in 16S rRNA + S-adenosyl-L-homocysteine</text>
        <dbReference type="Rhea" id="RHEA:42732"/>
        <dbReference type="Rhea" id="RHEA-COMP:10209"/>
        <dbReference type="Rhea" id="RHEA-COMP:10210"/>
        <dbReference type="ChEBI" id="CHEBI:57856"/>
        <dbReference type="ChEBI" id="CHEBI:59789"/>
        <dbReference type="ChEBI" id="CHEBI:74269"/>
        <dbReference type="ChEBI" id="CHEBI:74480"/>
        <dbReference type="EC" id="2.1.1.170"/>
    </reaction>
</comment>
<comment type="subcellular location">
    <subcellularLocation>
        <location evidence="6">Cytoplasm</location>
    </subcellularLocation>
</comment>
<feature type="binding site" evidence="6">
    <location>
        <position position="146"/>
    </location>
    <ligand>
        <name>S-adenosyl-L-methionine</name>
        <dbReference type="ChEBI" id="CHEBI:59789"/>
    </ligand>
</feature>
<dbReference type="PIRSF" id="PIRSF003078">
    <property type="entry name" value="GidB"/>
    <property type="match status" value="1"/>
</dbReference>
<dbReference type="Proteomes" id="UP000389128">
    <property type="component" value="Unassembled WGS sequence"/>
</dbReference>
<evidence type="ECO:0000256" key="1">
    <source>
        <dbReference type="ARBA" id="ARBA00022490"/>
    </source>
</evidence>
<dbReference type="SUPFAM" id="SSF53335">
    <property type="entry name" value="S-adenosyl-L-methionine-dependent methyltransferases"/>
    <property type="match status" value="1"/>
</dbReference>
<dbReference type="InterPro" id="IPR029063">
    <property type="entry name" value="SAM-dependent_MTases_sf"/>
</dbReference>
<protein>
    <recommendedName>
        <fullName evidence="6">Ribosomal RNA small subunit methyltransferase G</fullName>
        <ecNumber evidence="6">2.1.1.170</ecNumber>
    </recommendedName>
    <alternativeName>
        <fullName evidence="6">16S rRNA 7-methylguanosine methyltransferase</fullName>
        <shortName evidence="6">16S rRNA m7G methyltransferase</shortName>
    </alternativeName>
</protein>
<evidence type="ECO:0000256" key="4">
    <source>
        <dbReference type="ARBA" id="ARBA00022679"/>
    </source>
</evidence>
<feature type="binding site" evidence="6">
    <location>
        <position position="81"/>
    </location>
    <ligand>
        <name>S-adenosyl-L-methionine</name>
        <dbReference type="ChEBI" id="CHEBI:59789"/>
    </ligand>
</feature>
<dbReference type="GO" id="GO:0070043">
    <property type="term" value="F:rRNA (guanine-N7-)-methyltransferase activity"/>
    <property type="evidence" value="ECO:0007669"/>
    <property type="project" value="UniProtKB-UniRule"/>
</dbReference>
<keyword evidence="1 6" id="KW-0963">Cytoplasm</keyword>